<accession>A0A2P4PKD3</accession>
<reference evidence="1 2" key="2">
    <citation type="journal article" date="2018" name="New Phytol.">
        <title>High intraspecific genome diversity in the model arbuscular mycorrhizal symbiont Rhizophagus irregularis.</title>
        <authorList>
            <person name="Chen E.C.H."/>
            <person name="Morin E."/>
            <person name="Beaudet D."/>
            <person name="Noel J."/>
            <person name="Yildirir G."/>
            <person name="Ndikumana S."/>
            <person name="Charron P."/>
            <person name="St-Onge C."/>
            <person name="Giorgi J."/>
            <person name="Kruger M."/>
            <person name="Marton T."/>
            <person name="Ropars J."/>
            <person name="Grigoriev I.V."/>
            <person name="Hainaut M."/>
            <person name="Henrissat B."/>
            <person name="Roux C."/>
            <person name="Martin F."/>
            <person name="Corradi N."/>
        </authorList>
    </citation>
    <scope>NUCLEOTIDE SEQUENCE [LARGE SCALE GENOMIC DNA]</scope>
    <source>
        <strain evidence="1 2">DAOM 197198</strain>
    </source>
</reference>
<comment type="caution">
    <text evidence="1">The sequence shown here is derived from an EMBL/GenBank/DDBJ whole genome shotgun (WGS) entry which is preliminary data.</text>
</comment>
<proteinExistence type="predicted"/>
<gene>
    <name evidence="1" type="ORF">GLOIN_2v1781316</name>
</gene>
<dbReference type="Proteomes" id="UP000018888">
    <property type="component" value="Unassembled WGS sequence"/>
</dbReference>
<protein>
    <submittedName>
        <fullName evidence="1">Uncharacterized protein</fullName>
    </submittedName>
</protein>
<evidence type="ECO:0000313" key="2">
    <source>
        <dbReference type="Proteomes" id="UP000018888"/>
    </source>
</evidence>
<dbReference type="EMBL" id="AUPC02000205">
    <property type="protein sequence ID" value="POG65851.1"/>
    <property type="molecule type" value="Genomic_DNA"/>
</dbReference>
<reference evidence="1 2" key="1">
    <citation type="journal article" date="2013" name="Proc. Natl. Acad. Sci. U.S.A.">
        <title>Genome of an arbuscular mycorrhizal fungus provides insight into the oldest plant symbiosis.</title>
        <authorList>
            <person name="Tisserant E."/>
            <person name="Malbreil M."/>
            <person name="Kuo A."/>
            <person name="Kohler A."/>
            <person name="Symeonidi A."/>
            <person name="Balestrini R."/>
            <person name="Charron P."/>
            <person name="Duensing N."/>
            <person name="Frei Dit Frey N."/>
            <person name="Gianinazzi-Pearson V."/>
            <person name="Gilbert L.B."/>
            <person name="Handa Y."/>
            <person name="Herr J.R."/>
            <person name="Hijri M."/>
            <person name="Koul R."/>
            <person name="Kawaguchi M."/>
            <person name="Krajinski F."/>
            <person name="Lammers P.J."/>
            <person name="Masclaux F.G."/>
            <person name="Murat C."/>
            <person name="Morin E."/>
            <person name="Ndikumana S."/>
            <person name="Pagni M."/>
            <person name="Petitpierre D."/>
            <person name="Requena N."/>
            <person name="Rosikiewicz P."/>
            <person name="Riley R."/>
            <person name="Saito K."/>
            <person name="San Clemente H."/>
            <person name="Shapiro H."/>
            <person name="van Tuinen D."/>
            <person name="Becard G."/>
            <person name="Bonfante P."/>
            <person name="Paszkowski U."/>
            <person name="Shachar-Hill Y.Y."/>
            <person name="Tuskan G.A."/>
            <person name="Young P.W."/>
            <person name="Sanders I.R."/>
            <person name="Henrissat B."/>
            <person name="Rensing S.A."/>
            <person name="Grigoriev I.V."/>
            <person name="Corradi N."/>
            <person name="Roux C."/>
            <person name="Martin F."/>
        </authorList>
    </citation>
    <scope>NUCLEOTIDE SEQUENCE [LARGE SCALE GENOMIC DNA]</scope>
    <source>
        <strain evidence="1 2">DAOM 197198</strain>
    </source>
</reference>
<keyword evidence="2" id="KW-1185">Reference proteome</keyword>
<name>A0A2P4PKD3_RHIID</name>
<evidence type="ECO:0000313" key="1">
    <source>
        <dbReference type="EMBL" id="POG65851.1"/>
    </source>
</evidence>
<organism evidence="1 2">
    <name type="scientific">Rhizophagus irregularis (strain DAOM 181602 / DAOM 197198 / MUCL 43194)</name>
    <name type="common">Arbuscular mycorrhizal fungus</name>
    <name type="synonym">Glomus intraradices</name>
    <dbReference type="NCBI Taxonomy" id="747089"/>
    <lineage>
        <taxon>Eukaryota</taxon>
        <taxon>Fungi</taxon>
        <taxon>Fungi incertae sedis</taxon>
        <taxon>Mucoromycota</taxon>
        <taxon>Glomeromycotina</taxon>
        <taxon>Glomeromycetes</taxon>
        <taxon>Glomerales</taxon>
        <taxon>Glomeraceae</taxon>
        <taxon>Rhizophagus</taxon>
    </lineage>
</organism>
<dbReference type="AlphaFoldDB" id="A0A2P4PKD3"/>
<dbReference type="VEuPathDB" id="FungiDB:RhiirFUN_003964"/>
<sequence>MERTCGMLQPLAKSRLHPYKNLTNNVYLLELFNNLCYFRKFYDQIFPSIPCKEYKEHLVYTNQNYEEEFQWPSKTYTLTFQEVKKIKDHLSVIDNRASGMRLNDFETNGTKFGHLITSDGRVIGSEWIRRNKDWARINYTVLTRLEIDKWAHLPSAIPEFVTKSFYAQVNYFFLYEYMDQKIMLANVTWTNEVNEDSLGTTSFVGDGSTQFIDVTAINRCVGFMKLGRKTYIIDKECMEEWE</sequence>